<gene>
    <name evidence="2" type="ORF">SteCoe_32079</name>
</gene>
<keyword evidence="3" id="KW-1185">Reference proteome</keyword>
<reference evidence="2 3" key="1">
    <citation type="submission" date="2016-11" db="EMBL/GenBank/DDBJ databases">
        <title>The macronuclear genome of Stentor coeruleus: a giant cell with tiny introns.</title>
        <authorList>
            <person name="Slabodnick M."/>
            <person name="Ruby J.G."/>
            <person name="Reiff S.B."/>
            <person name="Swart E.C."/>
            <person name="Gosai S."/>
            <person name="Prabakaran S."/>
            <person name="Witkowska E."/>
            <person name="Larue G.E."/>
            <person name="Fisher S."/>
            <person name="Freeman R.M."/>
            <person name="Gunawardena J."/>
            <person name="Chu W."/>
            <person name="Stover N.A."/>
            <person name="Gregory B.D."/>
            <person name="Nowacki M."/>
            <person name="Derisi J."/>
            <person name="Roy S.W."/>
            <person name="Marshall W.F."/>
            <person name="Sood P."/>
        </authorList>
    </citation>
    <scope>NUCLEOTIDE SEQUENCE [LARGE SCALE GENOMIC DNA]</scope>
    <source>
        <strain evidence="2">WM001</strain>
    </source>
</reference>
<dbReference type="EMBL" id="MPUH01001131">
    <property type="protein sequence ID" value="OMJ70041.1"/>
    <property type="molecule type" value="Genomic_DNA"/>
</dbReference>
<accession>A0A1R2AZU6</accession>
<dbReference type="PANTHER" id="PTHR12239:SF41">
    <property type="entry name" value="MEMBRANE ASSOCIATED PROTEIN, PUTATIVE-RELATED"/>
    <property type="match status" value="1"/>
</dbReference>
<sequence length="558" mass="66107">MELPPLNDLKDLQLEDTKEYLKFREISGRNILPSMLISSIESLIIRNCCTFAFEVFYGVLLEIGDQLGIDMDELSKKALANFTYALQTKKLSVFRELQQSKDFSTLVNNIGELFYYENDKKTARAVKNLLRNLNVGTLVHNSIIVEHKPNDKAYTTLNLLTFKKKLFLLYEKKDFMDDEAIKLEEEEERKKLEELEKLRLAEEARLAKLHKEEEDRKKNRRIYEETLKKIEAQKLAERQRLEKDKELRRQQSLIEKQKKTEEEAERRRLAELNRKLKEEEEKRLKDEQEKILEQKRQEQEELERLQNLKKEEERKEEERKEEERKEQEEERLKQEEILRQEQEEEERKLREEAFSHDICSSLSIDSPVFIDPELVEEVKFLESMSPLCGSFFCMNCFRMLKRSSLFLKCKSCCDKAFLEPFTRSSIYNRPSIPKGSICVGCNKGITKGEVIQCICCYVKTEFFKVSQTNCSDCCNTESVGWIDTHAGNKYEMVKCNFCERNVNYMYVVEVCKSCHDQICLYCLRKNSFIAISVCSECHSRRELNPFKPKIKPKRPLKV</sequence>
<dbReference type="PANTHER" id="PTHR12239">
    <property type="entry name" value="PROTEIN CBG20215-RELATED"/>
    <property type="match status" value="1"/>
</dbReference>
<dbReference type="InterPro" id="IPR052293">
    <property type="entry name" value="SRRP"/>
</dbReference>
<evidence type="ECO:0000256" key="1">
    <source>
        <dbReference type="SAM" id="MobiDB-lite"/>
    </source>
</evidence>
<name>A0A1R2AZU6_9CILI</name>
<protein>
    <submittedName>
        <fullName evidence="2">Uncharacterized protein</fullName>
    </submittedName>
</protein>
<organism evidence="2 3">
    <name type="scientific">Stentor coeruleus</name>
    <dbReference type="NCBI Taxonomy" id="5963"/>
    <lineage>
        <taxon>Eukaryota</taxon>
        <taxon>Sar</taxon>
        <taxon>Alveolata</taxon>
        <taxon>Ciliophora</taxon>
        <taxon>Postciliodesmatophora</taxon>
        <taxon>Heterotrichea</taxon>
        <taxon>Heterotrichida</taxon>
        <taxon>Stentoridae</taxon>
        <taxon>Stentor</taxon>
    </lineage>
</organism>
<evidence type="ECO:0000313" key="3">
    <source>
        <dbReference type="Proteomes" id="UP000187209"/>
    </source>
</evidence>
<proteinExistence type="predicted"/>
<dbReference type="Proteomes" id="UP000187209">
    <property type="component" value="Unassembled WGS sequence"/>
</dbReference>
<comment type="caution">
    <text evidence="2">The sequence shown here is derived from an EMBL/GenBank/DDBJ whole genome shotgun (WGS) entry which is preliminary data.</text>
</comment>
<evidence type="ECO:0000313" key="2">
    <source>
        <dbReference type="EMBL" id="OMJ70041.1"/>
    </source>
</evidence>
<dbReference type="AlphaFoldDB" id="A0A1R2AZU6"/>
<feature type="region of interest" description="Disordered" evidence="1">
    <location>
        <begin position="311"/>
        <end position="337"/>
    </location>
</feature>